<organism evidence="4">
    <name type="scientific">Salmonella enterica</name>
    <name type="common">Salmonella choleraesuis</name>
    <dbReference type="NCBI Taxonomy" id="28901"/>
    <lineage>
        <taxon>Bacteria</taxon>
        <taxon>Pseudomonadati</taxon>
        <taxon>Pseudomonadota</taxon>
        <taxon>Gammaproteobacteria</taxon>
        <taxon>Enterobacterales</taxon>
        <taxon>Enterobacteriaceae</taxon>
        <taxon>Salmonella</taxon>
    </lineage>
</organism>
<dbReference type="SUPFAM" id="SSF56925">
    <property type="entry name" value="OMPA-like"/>
    <property type="match status" value="1"/>
</dbReference>
<evidence type="ECO:0000256" key="2">
    <source>
        <dbReference type="SAM" id="SignalP"/>
    </source>
</evidence>
<feature type="compositionally biased region" description="Polar residues" evidence="1">
    <location>
        <begin position="137"/>
        <end position="146"/>
    </location>
</feature>
<name>A0A5U0PXK2_SALER</name>
<dbReference type="AlphaFoldDB" id="A0A5U0PXK2"/>
<evidence type="ECO:0000313" key="4">
    <source>
        <dbReference type="EMBL" id="EBO4819220.1"/>
    </source>
</evidence>
<feature type="signal peptide" evidence="2">
    <location>
        <begin position="1"/>
        <end position="18"/>
    </location>
</feature>
<feature type="compositionally biased region" description="Polar residues" evidence="1">
    <location>
        <begin position="112"/>
        <end position="129"/>
    </location>
</feature>
<evidence type="ECO:0000259" key="3">
    <source>
        <dbReference type="Pfam" id="PF01298"/>
    </source>
</evidence>
<dbReference type="Gene3D" id="2.40.160.90">
    <property type="match status" value="1"/>
</dbReference>
<proteinExistence type="predicted"/>
<feature type="compositionally biased region" description="Polar residues" evidence="1">
    <location>
        <begin position="25"/>
        <end position="42"/>
    </location>
</feature>
<dbReference type="PROSITE" id="PS51257">
    <property type="entry name" value="PROKAR_LIPOPROTEIN"/>
    <property type="match status" value="1"/>
</dbReference>
<evidence type="ECO:0000256" key="1">
    <source>
        <dbReference type="SAM" id="MobiDB-lite"/>
    </source>
</evidence>
<gene>
    <name evidence="4" type="ORF">DOF42_23475</name>
</gene>
<dbReference type="EMBL" id="AAGIQQ010000048">
    <property type="protein sequence ID" value="EBO4819220.1"/>
    <property type="molecule type" value="Genomic_DNA"/>
</dbReference>
<feature type="compositionally biased region" description="Low complexity" evidence="1">
    <location>
        <begin position="43"/>
        <end position="56"/>
    </location>
</feature>
<comment type="caution">
    <text evidence="4">The sequence shown here is derived from an EMBL/GenBank/DDBJ whole genome shotgun (WGS) entry which is preliminary data.</text>
</comment>
<reference evidence="4" key="1">
    <citation type="submission" date="2018-06" db="EMBL/GenBank/DDBJ databases">
        <authorList>
            <consortium name="PulseNet: The National Subtyping Network for Foodborne Disease Surveillance"/>
            <person name="Tarr C.L."/>
            <person name="Trees E."/>
            <person name="Katz L.S."/>
            <person name="Carleton-Romer H.A."/>
            <person name="Stroika S."/>
            <person name="Kucerova Z."/>
            <person name="Roache K.F."/>
            <person name="Sabol A.L."/>
            <person name="Besser J."/>
            <person name="Gerner-Smidt P."/>
        </authorList>
    </citation>
    <scope>NUCLEOTIDE SEQUENCE</scope>
    <source>
        <strain evidence="4">PNUSAS043090</strain>
    </source>
</reference>
<accession>A0A5U0PXK2</accession>
<feature type="region of interest" description="Disordered" evidence="1">
    <location>
        <begin position="23"/>
        <end position="146"/>
    </location>
</feature>
<dbReference type="Pfam" id="PF01298">
    <property type="entry name" value="TbpB_B_D"/>
    <property type="match status" value="1"/>
</dbReference>
<dbReference type="InterPro" id="IPR001677">
    <property type="entry name" value="TbpB_B_D"/>
</dbReference>
<keyword evidence="2" id="KW-0732">Signal</keyword>
<feature type="compositionally biased region" description="Polar residues" evidence="1">
    <location>
        <begin position="57"/>
        <end position="75"/>
    </location>
</feature>
<feature type="chain" id="PRO_5026322980" description="Transferrin-binding protein B C-lobe/N-lobe beta-barrel domain-containing protein" evidence="2">
    <location>
        <begin position="19"/>
        <end position="404"/>
    </location>
</feature>
<protein>
    <recommendedName>
        <fullName evidence="3">Transferrin-binding protein B C-lobe/N-lobe beta-barrel domain-containing protein</fullName>
    </recommendedName>
</protein>
<feature type="domain" description="Transferrin-binding protein B C-lobe/N-lobe beta-barrel" evidence="3">
    <location>
        <begin position="300"/>
        <end position="402"/>
    </location>
</feature>
<sequence length="404" mass="43342">MKNTFNIASIILSCSLLTACGGGNSSKTHSVNTNETSRVESISTSGAPGASGNNSGEVTETVGSAENNSVSNTGTPVADESMIPSCGSACSSKEENSSKTSDTTPDEILQVESLTTSVSQGSSGKNSGEVTEPVGSAGNNFADNTDIPTVNETTIQNNPEISIPTNEHHISAPEYNTGTILTRKVGDIGSLMIDKSEVVDPAAFSVRILDGEAIVDIKPVHTGDPADYRELVSKNLNILRDQSGEAVGFYGLVETYTVETERWGLYGKDRYGRQDYIVAMNGEEKKLPSVTADYIGKLYYDENQAPAKEADIRLRYEERQITGTIIDKDRPHFSLEIDTRKPHEVDEDGSFMAALVGMNDHTDQKMHGHLEGGFYGKNGEIVAGSVRSRDDHSWGGVFGGEKQL</sequence>
<dbReference type="InterPro" id="IPR011250">
    <property type="entry name" value="OMP/PagP_B-barrel"/>
</dbReference>